<protein>
    <submittedName>
        <fullName evidence="2">Uncharacterized protein</fullName>
    </submittedName>
</protein>
<feature type="transmembrane region" description="Helical" evidence="1">
    <location>
        <begin position="114"/>
        <end position="132"/>
    </location>
</feature>
<gene>
    <name evidence="2" type="ORF">OCV57_01345</name>
</gene>
<feature type="transmembrane region" description="Helical" evidence="1">
    <location>
        <begin position="83"/>
        <end position="102"/>
    </location>
</feature>
<sequence>MELIALQCKNCGGEITIEDDKKIVYCPYCGTQNYIDDGTRTVKIVDEAKLEEVRLRQEEFLKRKASEEELNGIRDKKIKQRRIWRVFMVLAHILIVIPIFLLMKNMDDTPSINLILGMLGYLLIMPIIMGVTRPSIPSKKWDVKEKSKGRLILLFYISFAAVLLVAVMAGVAIFAMD</sequence>
<dbReference type="Proteomes" id="UP001208131">
    <property type="component" value="Unassembled WGS sequence"/>
</dbReference>
<dbReference type="Gene3D" id="2.20.28.30">
    <property type="entry name" value="RNA polymerase ii, chain L"/>
    <property type="match status" value="1"/>
</dbReference>
<organism evidence="2 3">
    <name type="scientific">Hominimerdicola aceti</name>
    <dbReference type="NCBI Taxonomy" id="2981726"/>
    <lineage>
        <taxon>Bacteria</taxon>
        <taxon>Bacillati</taxon>
        <taxon>Bacillota</taxon>
        <taxon>Clostridia</taxon>
        <taxon>Eubacteriales</taxon>
        <taxon>Oscillospiraceae</taxon>
        <taxon>Hominimerdicola</taxon>
    </lineage>
</organism>
<evidence type="ECO:0000256" key="1">
    <source>
        <dbReference type="SAM" id="Phobius"/>
    </source>
</evidence>
<comment type="caution">
    <text evidence="2">The sequence shown here is derived from an EMBL/GenBank/DDBJ whole genome shotgun (WGS) entry which is preliminary data.</text>
</comment>
<reference evidence="2 3" key="1">
    <citation type="journal article" date="2021" name="ISME Commun">
        <title>Automated analysis of genomic sequences facilitates high-throughput and comprehensive description of bacteria.</title>
        <authorList>
            <person name="Hitch T.C.A."/>
        </authorList>
    </citation>
    <scope>NUCLEOTIDE SEQUENCE [LARGE SCALE GENOMIC DNA]</scope>
    <source>
        <strain evidence="2 3">Sanger_31</strain>
    </source>
</reference>
<dbReference type="RefSeq" id="WP_267300256.1">
    <property type="nucleotide sequence ID" value="NZ_JAOQJZ010000001.1"/>
</dbReference>
<keyword evidence="1" id="KW-0812">Transmembrane</keyword>
<evidence type="ECO:0000313" key="2">
    <source>
        <dbReference type="EMBL" id="MCU6704569.1"/>
    </source>
</evidence>
<dbReference type="EMBL" id="JAOQJZ010000001">
    <property type="protein sequence ID" value="MCU6704569.1"/>
    <property type="molecule type" value="Genomic_DNA"/>
</dbReference>
<proteinExistence type="predicted"/>
<feature type="transmembrane region" description="Helical" evidence="1">
    <location>
        <begin position="153"/>
        <end position="176"/>
    </location>
</feature>
<accession>A0AAE3IEL7</accession>
<dbReference type="AlphaFoldDB" id="A0AAE3IEL7"/>
<keyword evidence="1" id="KW-0472">Membrane</keyword>
<keyword evidence="3" id="KW-1185">Reference proteome</keyword>
<evidence type="ECO:0000313" key="3">
    <source>
        <dbReference type="Proteomes" id="UP001208131"/>
    </source>
</evidence>
<name>A0AAE3IEL7_9FIRM</name>
<keyword evidence="1" id="KW-1133">Transmembrane helix</keyword>